<keyword evidence="1" id="KW-1133">Transmembrane helix</keyword>
<evidence type="ECO:0000313" key="3">
    <source>
        <dbReference type="EMBL" id="KAE9007237.1"/>
    </source>
</evidence>
<sequence>MAGVNQENVGSTVLPVFVVGILQLVSFVLLVVVVKRNCGTQALHHLAFVLETHMGSIRGKLMVWLLITLSFRVVHFGVDFTFKFAKLG</sequence>
<dbReference type="EMBL" id="QXFV01001384">
    <property type="protein sequence ID" value="KAE9007237.1"/>
    <property type="molecule type" value="Genomic_DNA"/>
</dbReference>
<gene>
    <name evidence="3" type="ORF">PR001_g17016</name>
    <name evidence="2" type="ORF">PR002_g21525</name>
    <name evidence="4" type="ORF">PR003_g21340</name>
</gene>
<evidence type="ECO:0000313" key="4">
    <source>
        <dbReference type="EMBL" id="KAE9306017.1"/>
    </source>
</evidence>
<feature type="transmembrane region" description="Helical" evidence="1">
    <location>
        <begin position="12"/>
        <end position="34"/>
    </location>
</feature>
<accession>A0A6A3KND6</accession>
<evidence type="ECO:0000313" key="7">
    <source>
        <dbReference type="Proteomes" id="UP000435112"/>
    </source>
</evidence>
<dbReference type="EMBL" id="QXFT01001993">
    <property type="protein sequence ID" value="KAE9306017.1"/>
    <property type="molecule type" value="Genomic_DNA"/>
</dbReference>
<name>A0A6A3KND6_9STRA</name>
<evidence type="ECO:0000313" key="6">
    <source>
        <dbReference type="Proteomes" id="UP000434957"/>
    </source>
</evidence>
<evidence type="ECO:0000256" key="1">
    <source>
        <dbReference type="SAM" id="Phobius"/>
    </source>
</evidence>
<dbReference type="AlphaFoldDB" id="A0A6A3KND6"/>
<protein>
    <submittedName>
        <fullName evidence="3">Uncharacterized protein</fullName>
    </submittedName>
</protein>
<dbReference type="Proteomes" id="UP000429607">
    <property type="component" value="Unassembled WGS sequence"/>
</dbReference>
<dbReference type="OrthoDB" id="10297042at2759"/>
<reference evidence="5 7" key="1">
    <citation type="submission" date="2018-09" db="EMBL/GenBank/DDBJ databases">
        <title>Genomic investigation of the strawberry pathogen Phytophthora fragariae indicates pathogenicity is determined by transcriptional variation in three key races.</title>
        <authorList>
            <person name="Adams T.M."/>
            <person name="Armitage A.D."/>
            <person name="Sobczyk M.K."/>
            <person name="Bates H.J."/>
            <person name="Dunwell J.M."/>
            <person name="Nellist C.F."/>
            <person name="Harrison R.J."/>
        </authorList>
    </citation>
    <scope>NUCLEOTIDE SEQUENCE [LARGE SCALE GENOMIC DNA]</scope>
    <source>
        <strain evidence="3 5">SCRP249</strain>
        <strain evidence="2 7">SCRP324</strain>
        <strain evidence="4 6">SCRP333</strain>
    </source>
</reference>
<comment type="caution">
    <text evidence="3">The sequence shown here is derived from an EMBL/GenBank/DDBJ whole genome shotgun (WGS) entry which is preliminary data.</text>
</comment>
<keyword evidence="6" id="KW-1185">Reference proteome</keyword>
<feature type="transmembrane region" description="Helical" evidence="1">
    <location>
        <begin position="61"/>
        <end position="78"/>
    </location>
</feature>
<keyword evidence="1" id="KW-0472">Membrane</keyword>
<evidence type="ECO:0000313" key="5">
    <source>
        <dbReference type="Proteomes" id="UP000429607"/>
    </source>
</evidence>
<organism evidence="3 5">
    <name type="scientific">Phytophthora rubi</name>
    <dbReference type="NCBI Taxonomy" id="129364"/>
    <lineage>
        <taxon>Eukaryota</taxon>
        <taxon>Sar</taxon>
        <taxon>Stramenopiles</taxon>
        <taxon>Oomycota</taxon>
        <taxon>Peronosporomycetes</taxon>
        <taxon>Peronosporales</taxon>
        <taxon>Peronosporaceae</taxon>
        <taxon>Phytophthora</taxon>
    </lineage>
</organism>
<evidence type="ECO:0000313" key="2">
    <source>
        <dbReference type="EMBL" id="KAE8989192.1"/>
    </source>
</evidence>
<dbReference type="EMBL" id="QXFU01002186">
    <property type="protein sequence ID" value="KAE8989192.1"/>
    <property type="molecule type" value="Genomic_DNA"/>
</dbReference>
<keyword evidence="1" id="KW-0812">Transmembrane</keyword>
<dbReference type="Proteomes" id="UP000435112">
    <property type="component" value="Unassembled WGS sequence"/>
</dbReference>
<proteinExistence type="predicted"/>
<dbReference type="Proteomes" id="UP000434957">
    <property type="component" value="Unassembled WGS sequence"/>
</dbReference>